<dbReference type="PANTHER" id="PTHR30050">
    <property type="entry name" value="CHROMOSOMAL REPLICATION INITIATOR PROTEIN DNAA"/>
    <property type="match status" value="1"/>
</dbReference>
<gene>
    <name evidence="2" type="ORF">FZC79_10330</name>
</gene>
<dbReference type="Proteomes" id="UP000323317">
    <property type="component" value="Unassembled WGS sequence"/>
</dbReference>
<comment type="caution">
    <text evidence="2">The sequence shown here is derived from an EMBL/GenBank/DDBJ whole genome shotgun (WGS) entry which is preliminary data.</text>
</comment>
<evidence type="ECO:0000313" key="3">
    <source>
        <dbReference type="Proteomes" id="UP000323317"/>
    </source>
</evidence>
<feature type="domain" description="IstB-like ATP-binding" evidence="1">
    <location>
        <begin position="60"/>
        <end position="258"/>
    </location>
</feature>
<keyword evidence="2" id="KW-0067">ATP-binding</keyword>
<proteinExistence type="predicted"/>
<dbReference type="AlphaFoldDB" id="A0A5D4KE21"/>
<name>A0A5D4KE21_9BACI</name>
<evidence type="ECO:0000313" key="2">
    <source>
        <dbReference type="EMBL" id="TYR75558.1"/>
    </source>
</evidence>
<dbReference type="RefSeq" id="WP_148946735.1">
    <property type="nucleotide sequence ID" value="NZ_VTEH01000006.1"/>
</dbReference>
<protein>
    <submittedName>
        <fullName evidence="2">ATP-binding protein</fullName>
    </submittedName>
</protein>
<reference evidence="2 3" key="1">
    <citation type="submission" date="2019-08" db="EMBL/GenBank/DDBJ databases">
        <title>Bacillus genomes from the desert of Cuatro Cienegas, Coahuila.</title>
        <authorList>
            <person name="Olmedo-Alvarez G."/>
        </authorList>
    </citation>
    <scope>NUCLEOTIDE SEQUENCE [LARGE SCALE GENOMIC DNA]</scope>
    <source>
        <strain evidence="2 3">CH40_1T</strain>
    </source>
</reference>
<evidence type="ECO:0000259" key="1">
    <source>
        <dbReference type="Pfam" id="PF01695"/>
    </source>
</evidence>
<accession>A0A5D4KE21</accession>
<dbReference type="GO" id="GO:0006260">
    <property type="term" value="P:DNA replication"/>
    <property type="evidence" value="ECO:0007669"/>
    <property type="project" value="TreeGrafter"/>
</dbReference>
<dbReference type="Gene3D" id="3.40.50.300">
    <property type="entry name" value="P-loop containing nucleotide triphosphate hydrolases"/>
    <property type="match status" value="1"/>
</dbReference>
<sequence>MDSIGMHLKKRMQATSISASDNRCPTCSRKLLLEDGKETCFYCQSVAKEDKQISNEVTEWVRNREVNELLNTFKEKSLMNRDLENATLDNYQPQNESQAQALQLTRDYIESFDGTTGLIYTGRPGLGKSHLVAGMTKEIMQKKHTCIFISLPRLFSELKDTYNKNSSKTELSILNALQKVDLLVLDDLGAEREEDKEATTWARTKIFEIVDSRIGKSTVYTTNHAGGVLLKMYGERDFSRMIQNCKPVKMDGENYRLQAFK</sequence>
<dbReference type="InterPro" id="IPR027417">
    <property type="entry name" value="P-loop_NTPase"/>
</dbReference>
<dbReference type="EMBL" id="VTEH01000006">
    <property type="protein sequence ID" value="TYR75558.1"/>
    <property type="molecule type" value="Genomic_DNA"/>
</dbReference>
<dbReference type="GO" id="GO:0005524">
    <property type="term" value="F:ATP binding"/>
    <property type="evidence" value="ECO:0007669"/>
    <property type="project" value="UniProtKB-KW"/>
</dbReference>
<dbReference type="PANTHER" id="PTHR30050:SF4">
    <property type="entry name" value="ATP-BINDING PROTEIN RV3427C IN INSERTION SEQUENCE-RELATED"/>
    <property type="match status" value="1"/>
</dbReference>
<keyword evidence="2" id="KW-0547">Nucleotide-binding</keyword>
<dbReference type="Pfam" id="PF01695">
    <property type="entry name" value="IstB_IS21"/>
    <property type="match status" value="1"/>
</dbReference>
<dbReference type="SUPFAM" id="SSF52540">
    <property type="entry name" value="P-loop containing nucleoside triphosphate hydrolases"/>
    <property type="match status" value="1"/>
</dbReference>
<organism evidence="2 3">
    <name type="scientific">Rossellomorea vietnamensis</name>
    <dbReference type="NCBI Taxonomy" id="218284"/>
    <lineage>
        <taxon>Bacteria</taxon>
        <taxon>Bacillati</taxon>
        <taxon>Bacillota</taxon>
        <taxon>Bacilli</taxon>
        <taxon>Bacillales</taxon>
        <taxon>Bacillaceae</taxon>
        <taxon>Rossellomorea</taxon>
    </lineage>
</organism>
<dbReference type="InterPro" id="IPR002611">
    <property type="entry name" value="IstB_ATP-bd"/>
</dbReference>